<evidence type="ECO:0000256" key="5">
    <source>
        <dbReference type="ARBA" id="ARBA00023163"/>
    </source>
</evidence>
<dbReference type="GO" id="GO:0034244">
    <property type="term" value="P:negative regulation of transcription elongation by RNA polymerase II"/>
    <property type="evidence" value="ECO:0007669"/>
    <property type="project" value="InterPro"/>
</dbReference>
<dbReference type="Proteomes" id="UP000623129">
    <property type="component" value="Unassembled WGS sequence"/>
</dbReference>
<feature type="compositionally biased region" description="Polar residues" evidence="6">
    <location>
        <begin position="562"/>
        <end position="573"/>
    </location>
</feature>
<protein>
    <submittedName>
        <fullName evidence="8">Bromodomain adjacent to zinc finger domain protein 1A</fullName>
    </submittedName>
</protein>
<dbReference type="InterPro" id="IPR011011">
    <property type="entry name" value="Znf_FYVE_PHD"/>
</dbReference>
<dbReference type="EMBL" id="SWLB01000008">
    <property type="protein sequence ID" value="KAF3336010.1"/>
    <property type="molecule type" value="Genomic_DNA"/>
</dbReference>
<name>A0A833QZX0_9POAL</name>
<proteinExistence type="predicted"/>
<keyword evidence="9" id="KW-1185">Reference proteome</keyword>
<dbReference type="Pfam" id="PF23121">
    <property type="entry name" value="SPOC_AIPP2"/>
    <property type="match status" value="1"/>
</dbReference>
<dbReference type="OrthoDB" id="787137at2759"/>
<evidence type="ECO:0000256" key="4">
    <source>
        <dbReference type="ARBA" id="ARBA00023015"/>
    </source>
</evidence>
<feature type="region of interest" description="Disordered" evidence="6">
    <location>
        <begin position="291"/>
        <end position="418"/>
    </location>
</feature>
<keyword evidence="2" id="KW-0863">Zinc-finger</keyword>
<dbReference type="InterPro" id="IPR013083">
    <property type="entry name" value="Znf_RING/FYVE/PHD"/>
</dbReference>
<evidence type="ECO:0000259" key="7">
    <source>
        <dbReference type="SMART" id="SM00249"/>
    </source>
</evidence>
<feature type="compositionally biased region" description="Basic and acidic residues" evidence="6">
    <location>
        <begin position="1173"/>
        <end position="1185"/>
    </location>
</feature>
<dbReference type="GO" id="GO:0008270">
    <property type="term" value="F:zinc ion binding"/>
    <property type="evidence" value="ECO:0007669"/>
    <property type="project" value="UniProtKB-KW"/>
</dbReference>
<evidence type="ECO:0000256" key="2">
    <source>
        <dbReference type="ARBA" id="ARBA00022771"/>
    </source>
</evidence>
<keyword evidence="4" id="KW-0805">Transcription regulation</keyword>
<reference evidence="8" key="1">
    <citation type="submission" date="2020-01" db="EMBL/GenBank/DDBJ databases">
        <title>Genome sequence of Kobresia littledalei, the first chromosome-level genome in the family Cyperaceae.</title>
        <authorList>
            <person name="Qu G."/>
        </authorList>
    </citation>
    <scope>NUCLEOTIDE SEQUENCE</scope>
    <source>
        <strain evidence="8">C.B.Clarke</strain>
        <tissue evidence="8">Leaf</tissue>
    </source>
</reference>
<sequence length="1369" mass="152054">MKKREDLTMTELYDRTQKISRLKIEGNSCKEPLDQSVNESGGINENNKSPSRKRCISDDDNPCRKPGSGTCNVCNTPCTSCLHRMRVDTDTCSFVGTCSERFHCENAEPESNLRKPNKPKPFDIGIVKQEGQGENTSCITKYTKEKDGQKIDSHRESSSDNCKEESLEKKWFDSTDSLEKSDSNFRVSQKYSACNEKMFGRLENCDKRDFSEKDRMQVQKVVEVKNQETDNGLIDVKVCDICGDTGREELLATCSRCIDGAEHTYCMRVRLEKLPEGDWLCEECQLKDKAEKKKKRHTETSPLSTPLLEKENKSDLVNPKNPFSHHKKLRISTDRAVYTSVPPPSPHKSLKEVISPGKSSNLARENSVKTEISSSKEVISPRKTSNLARENSLKSEISSSKDVISPRKTSNLARENSEKTEIISSKEVISPRKTSNLARENLLKTGIGCSKKVMSPRKTSTLARENSVKMEMGSSKELISPRKTSNLCRENSMKMEICSIKSSSGGQFMKKSHLLSRSYSLNHVSSLRDVEKGQAEMPPPKGTMTKHLSFKTMSMKPKVKSMTESVPTKQKTSGFPLKPTEEARPFRRLIKSASLKEASSSRANTDSVKLIKPLSPTVKVNAPKLAEMSAEREKSSLENKYFKGENRTNVLAQQPSTMVKKFEYKTEGSVPKKPECGASCSHMEPALEDKKMSKPVLTKQHEANKNPRNILASKESDKKFKRLKTAVKTVPPEAKDGGNNKISDKPKVLLSRSGVPHNSKNQKAISIDVEEKSRSTFSDKSRVEKASKNVLSLASSVEKEDSVDLDVISPNVGVEKMKAPKDVLSISGTLDKEKMVGIDVNTIAAGVEKMKAPEDILSRDRSLEKLMDSNGISANVKNVEVKPSMPVVDDSSLVKTPSGTLAIPEQDFVWQGSFQILRVKTQAQESFDGIQAHLSTHVSPKVFEVVTKFSDKLQLEEVPSGTVWPVQFQKTEPSEEHVALYFFARDLESYETSYSRLLQSLIGDNLALRGDICGAELLIFPSDKLPKQSQRWNSLLYLWGIFRARKQVPSKATLNSAKPIGGPSGHFPTKINEDVKPSKELTIGDDLTNPKVEDVADSLDLGLELCKKPVEQNALKCLDSSAFCSEQEALNASHASFTKICATKAEDVNEKIASLPILLRKMAENIADDNKILSPEKPRDAEFKAGNKRPHLSDETSYEEMDLKKRKECGGFQIEAVHKSSTLLKKLISPKIHPLSIDLEKPADACDVYSAEDGEISSLRNAGWSKTGSSAIKVISSNDNDVPENKMPNLKLALGTKNPSHKEVLPLPLFPLARLKEEESDTSPSLSLTIAPPGLEQGMERPVVKIQQFLPEKPGVKKPLRLFGGYINP</sequence>
<accession>A0A833QZX0</accession>
<evidence type="ECO:0000256" key="1">
    <source>
        <dbReference type="ARBA" id="ARBA00022723"/>
    </source>
</evidence>
<dbReference type="InterPro" id="IPR049914">
    <property type="entry name" value="PHD1-3/5-6"/>
</dbReference>
<organism evidence="8 9">
    <name type="scientific">Carex littledalei</name>
    <dbReference type="NCBI Taxonomy" id="544730"/>
    <lineage>
        <taxon>Eukaryota</taxon>
        <taxon>Viridiplantae</taxon>
        <taxon>Streptophyta</taxon>
        <taxon>Embryophyta</taxon>
        <taxon>Tracheophyta</taxon>
        <taxon>Spermatophyta</taxon>
        <taxon>Magnoliopsida</taxon>
        <taxon>Liliopsida</taxon>
        <taxon>Poales</taxon>
        <taxon>Cyperaceae</taxon>
        <taxon>Cyperoideae</taxon>
        <taxon>Cariceae</taxon>
        <taxon>Carex</taxon>
        <taxon>Carex subgen. Euthyceras</taxon>
    </lineage>
</organism>
<keyword evidence="1" id="KW-0479">Metal-binding</keyword>
<feature type="region of interest" description="Disordered" evidence="6">
    <location>
        <begin position="1173"/>
        <end position="1200"/>
    </location>
</feature>
<keyword evidence="3" id="KW-0862">Zinc</keyword>
<dbReference type="PANTHER" id="PTHR33304:SF9">
    <property type="entry name" value="RING_FYVE_PHD ZINC FINGER SUPERFAMILY PROTEIN"/>
    <property type="match status" value="1"/>
</dbReference>
<feature type="compositionally biased region" description="Polar residues" evidence="6">
    <location>
        <begin position="357"/>
        <end position="414"/>
    </location>
</feature>
<feature type="region of interest" description="Disordered" evidence="6">
    <location>
        <begin position="556"/>
        <end position="579"/>
    </location>
</feature>
<gene>
    <name evidence="8" type="ORF">FCM35_KLT20517</name>
</gene>
<evidence type="ECO:0000256" key="3">
    <source>
        <dbReference type="ARBA" id="ARBA00022833"/>
    </source>
</evidence>
<feature type="compositionally biased region" description="Polar residues" evidence="6">
    <location>
        <begin position="35"/>
        <end position="49"/>
    </location>
</feature>
<dbReference type="SMART" id="SM00249">
    <property type="entry name" value="PHD"/>
    <property type="match status" value="1"/>
</dbReference>
<dbReference type="InterPro" id="IPR056280">
    <property type="entry name" value="AIPP2-like_SPOC"/>
</dbReference>
<dbReference type="Gene3D" id="3.30.40.10">
    <property type="entry name" value="Zinc/RING finger domain, C3HC4 (zinc finger)"/>
    <property type="match status" value="1"/>
</dbReference>
<feature type="region of interest" description="Disordered" evidence="6">
    <location>
        <begin position="30"/>
        <end position="57"/>
    </location>
</feature>
<dbReference type="PANTHER" id="PTHR33304">
    <property type="match status" value="1"/>
</dbReference>
<feature type="domain" description="Zinc finger PHD-type" evidence="7">
    <location>
        <begin position="238"/>
        <end position="285"/>
    </location>
</feature>
<dbReference type="SUPFAM" id="SSF57903">
    <property type="entry name" value="FYVE/PHD zinc finger"/>
    <property type="match status" value="1"/>
</dbReference>
<evidence type="ECO:0000313" key="8">
    <source>
        <dbReference type="EMBL" id="KAF3336010.1"/>
    </source>
</evidence>
<dbReference type="GO" id="GO:0140566">
    <property type="term" value="F:histone reader activity"/>
    <property type="evidence" value="ECO:0007669"/>
    <property type="project" value="InterPro"/>
</dbReference>
<evidence type="ECO:0000256" key="6">
    <source>
        <dbReference type="SAM" id="MobiDB-lite"/>
    </source>
</evidence>
<comment type="caution">
    <text evidence="8">The sequence shown here is derived from an EMBL/GenBank/DDBJ whole genome shotgun (WGS) entry which is preliminary data.</text>
</comment>
<keyword evidence="5" id="KW-0804">Transcription</keyword>
<evidence type="ECO:0000313" key="9">
    <source>
        <dbReference type="Proteomes" id="UP000623129"/>
    </source>
</evidence>
<dbReference type="InterPro" id="IPR001965">
    <property type="entry name" value="Znf_PHD"/>
</dbReference>